<reference evidence="20" key="5">
    <citation type="submission" date="2025-09" db="UniProtKB">
        <authorList>
            <consortium name="Ensembl"/>
        </authorList>
    </citation>
    <scope>IDENTIFICATION</scope>
</reference>
<reference evidence="21" key="2">
    <citation type="journal article" date="2007" name="PLoS Biol.">
        <title>Survey sequencing and comparative analysis of the elephant shark (Callorhinchus milii) genome.</title>
        <authorList>
            <person name="Venkatesh B."/>
            <person name="Kirkness E.F."/>
            <person name="Loh Y.H."/>
            <person name="Halpern A.L."/>
            <person name="Lee A.P."/>
            <person name="Johnson J."/>
            <person name="Dandona N."/>
            <person name="Viswanathan L.D."/>
            <person name="Tay A."/>
            <person name="Venter J.C."/>
            <person name="Strausberg R.L."/>
            <person name="Brenner S."/>
        </authorList>
    </citation>
    <scope>NUCLEOTIDE SEQUENCE [LARGE SCALE GENOMIC DNA]</scope>
</reference>
<dbReference type="InterPro" id="IPR018378">
    <property type="entry name" value="C-type_lectin_CS"/>
</dbReference>
<dbReference type="AlphaFoldDB" id="A0A4W3HJA1"/>
<dbReference type="PROSITE" id="PS01241">
    <property type="entry name" value="LINK_1"/>
    <property type="match status" value="1"/>
</dbReference>
<evidence type="ECO:0000256" key="6">
    <source>
        <dbReference type="ARBA" id="ARBA00022737"/>
    </source>
</evidence>
<proteinExistence type="predicted"/>
<gene>
    <name evidence="20" type="primary">ncanb</name>
</gene>
<feature type="disulfide bond" evidence="11">
    <location>
        <begin position="970"/>
        <end position="979"/>
    </location>
</feature>
<comment type="subcellular location">
    <subcellularLocation>
        <location evidence="1">Secreted</location>
    </subcellularLocation>
</comment>
<dbReference type="GO" id="GO:0048646">
    <property type="term" value="P:anatomical structure formation involved in morphogenesis"/>
    <property type="evidence" value="ECO:0007669"/>
    <property type="project" value="UniProtKB-ARBA"/>
</dbReference>
<dbReference type="FunFam" id="2.60.40.10:FF:000571">
    <property type="entry name" value="Neurocan core protein"/>
    <property type="match status" value="1"/>
</dbReference>
<dbReference type="SMART" id="SM00445">
    <property type="entry name" value="LINK"/>
    <property type="match status" value="2"/>
</dbReference>
<feature type="region of interest" description="Disordered" evidence="14">
    <location>
        <begin position="659"/>
        <end position="708"/>
    </location>
</feature>
<dbReference type="InterPro" id="IPR001881">
    <property type="entry name" value="EGF-like_Ca-bd_dom"/>
</dbReference>
<evidence type="ECO:0000256" key="8">
    <source>
        <dbReference type="ARBA" id="ARBA00023157"/>
    </source>
</evidence>
<dbReference type="InterPro" id="IPR035976">
    <property type="entry name" value="Sushi/SCR/CCP_sf"/>
</dbReference>
<dbReference type="CDD" id="cd00054">
    <property type="entry name" value="EGF_CA"/>
    <property type="match status" value="2"/>
</dbReference>
<dbReference type="GO" id="GO:0072534">
    <property type="term" value="C:perineuronal net"/>
    <property type="evidence" value="ECO:0007669"/>
    <property type="project" value="TreeGrafter"/>
</dbReference>
<dbReference type="Gene3D" id="3.10.100.10">
    <property type="entry name" value="Mannose-Binding Protein A, subunit A"/>
    <property type="match status" value="3"/>
</dbReference>
<feature type="compositionally biased region" description="Polar residues" evidence="14">
    <location>
        <begin position="554"/>
        <end position="563"/>
    </location>
</feature>
<feature type="region of interest" description="Disordered" evidence="14">
    <location>
        <begin position="778"/>
        <end position="841"/>
    </location>
</feature>
<dbReference type="FunFam" id="2.10.25.10:FF:000172">
    <property type="entry name" value="FAT atypical cadherin 3"/>
    <property type="match status" value="1"/>
</dbReference>
<dbReference type="CDD" id="cd03517">
    <property type="entry name" value="Link_domain_CSPGs_modules_1_3"/>
    <property type="match status" value="1"/>
</dbReference>
<keyword evidence="8 11" id="KW-1015">Disulfide bond</keyword>
<evidence type="ECO:0000259" key="18">
    <source>
        <dbReference type="PROSITE" id="PS50923"/>
    </source>
</evidence>
<feature type="domain" description="Ig-like" evidence="17">
    <location>
        <begin position="62"/>
        <end position="171"/>
    </location>
</feature>
<dbReference type="InterPro" id="IPR013106">
    <property type="entry name" value="Ig_V-set"/>
</dbReference>
<dbReference type="InterPro" id="IPR036179">
    <property type="entry name" value="Ig-like_dom_sf"/>
</dbReference>
<accession>A0A4W3HJA1</accession>
<dbReference type="GeneTree" id="ENSGT00940000158649"/>
<dbReference type="Proteomes" id="UP000314986">
    <property type="component" value="Unassembled WGS sequence"/>
</dbReference>
<feature type="disulfide bond" evidence="13">
    <location>
        <begin position="219"/>
        <end position="240"/>
    </location>
</feature>
<dbReference type="InParanoid" id="A0A4W3HJA1"/>
<dbReference type="Pfam" id="PF00059">
    <property type="entry name" value="Lectin_C"/>
    <property type="match status" value="1"/>
</dbReference>
<dbReference type="SUPFAM" id="SSF57535">
    <property type="entry name" value="Complement control module/SCR domain"/>
    <property type="match status" value="1"/>
</dbReference>
<feature type="compositionally biased region" description="Basic residues" evidence="14">
    <location>
        <begin position="1177"/>
        <end position="1198"/>
    </location>
</feature>
<dbReference type="SMART" id="SM00179">
    <property type="entry name" value="EGF_CA"/>
    <property type="match status" value="2"/>
</dbReference>
<feature type="region of interest" description="Disordered" evidence="14">
    <location>
        <begin position="383"/>
        <end position="443"/>
    </location>
</feature>
<dbReference type="SUPFAM" id="SSF56436">
    <property type="entry name" value="C-type lectin-like"/>
    <property type="match status" value="3"/>
</dbReference>
<dbReference type="InterPro" id="IPR018097">
    <property type="entry name" value="EGF_Ca-bd_CS"/>
</dbReference>
<dbReference type="GO" id="GO:0009887">
    <property type="term" value="P:animal organ morphogenesis"/>
    <property type="evidence" value="ECO:0007669"/>
    <property type="project" value="UniProtKB-ARBA"/>
</dbReference>
<dbReference type="CDD" id="cd03520">
    <property type="entry name" value="Link_domain_CSPGs_modules_2_4"/>
    <property type="match status" value="1"/>
</dbReference>
<evidence type="ECO:0000256" key="9">
    <source>
        <dbReference type="ARBA" id="ARBA00023180"/>
    </source>
</evidence>
<feature type="region of interest" description="Disordered" evidence="14">
    <location>
        <begin position="1170"/>
        <end position="1209"/>
    </location>
</feature>
<keyword evidence="10" id="KW-0393">Immunoglobulin domain</keyword>
<dbReference type="InterPro" id="IPR050691">
    <property type="entry name" value="Hyaluronan_bind_Proteoglycan"/>
</dbReference>
<dbReference type="OMA" id="HESGHWN"/>
<dbReference type="Pfam" id="PF07686">
    <property type="entry name" value="V-set"/>
    <property type="match status" value="1"/>
</dbReference>
<keyword evidence="12" id="KW-0768">Sushi</keyword>
<dbReference type="PROSITE" id="PS00022">
    <property type="entry name" value="EGF_1"/>
    <property type="match status" value="2"/>
</dbReference>
<dbReference type="GO" id="GO:0016358">
    <property type="term" value="P:dendrite development"/>
    <property type="evidence" value="ECO:0007669"/>
    <property type="project" value="UniProtKB-ARBA"/>
</dbReference>
<dbReference type="InterPro" id="IPR007110">
    <property type="entry name" value="Ig-like_dom"/>
</dbReference>
<feature type="disulfide bond" evidence="12">
    <location>
        <begin position="1113"/>
        <end position="1156"/>
    </location>
</feature>
<dbReference type="Pfam" id="PF00008">
    <property type="entry name" value="EGF"/>
    <property type="match status" value="2"/>
</dbReference>
<name>A0A4W3HJA1_CALMI</name>
<dbReference type="InterPro" id="IPR001304">
    <property type="entry name" value="C-type_lectin-like"/>
</dbReference>
<dbReference type="GO" id="GO:0045202">
    <property type="term" value="C:synapse"/>
    <property type="evidence" value="ECO:0007669"/>
    <property type="project" value="TreeGrafter"/>
</dbReference>
<dbReference type="InterPro" id="IPR000152">
    <property type="entry name" value="EGF-type_Asp/Asn_hydroxyl_site"/>
</dbReference>
<feature type="region of interest" description="Disordered" evidence="14">
    <location>
        <begin position="459"/>
        <end position="567"/>
    </location>
</feature>
<dbReference type="Ensembl" id="ENSCMIT00000009900.1">
    <property type="protein sequence ID" value="ENSCMIP00000009639.1"/>
    <property type="gene ID" value="ENSCMIG00000005091.1"/>
</dbReference>
<dbReference type="PANTHER" id="PTHR22804">
    <property type="entry name" value="AGGRECAN/VERSICAN PROTEOGLYCAN"/>
    <property type="match status" value="1"/>
</dbReference>
<dbReference type="SMART" id="SM00409">
    <property type="entry name" value="IG"/>
    <property type="match status" value="1"/>
</dbReference>
<dbReference type="GO" id="GO:0048667">
    <property type="term" value="P:cell morphogenesis involved in neuron differentiation"/>
    <property type="evidence" value="ECO:0007669"/>
    <property type="project" value="UniProtKB-ARBA"/>
</dbReference>
<dbReference type="Gene3D" id="2.10.70.10">
    <property type="entry name" value="Complement Module, domain 1"/>
    <property type="match status" value="1"/>
</dbReference>
<dbReference type="GO" id="GO:0001764">
    <property type="term" value="P:neuron migration"/>
    <property type="evidence" value="ECO:0007669"/>
    <property type="project" value="UniProtKB-ARBA"/>
</dbReference>
<dbReference type="FunFam" id="2.10.25.10:FF:000123">
    <property type="entry name" value="Crumbs homolog 1 (Drosophila)"/>
    <property type="match status" value="1"/>
</dbReference>
<feature type="domain" description="Link" evidence="19">
    <location>
        <begin position="173"/>
        <end position="268"/>
    </location>
</feature>
<feature type="compositionally biased region" description="Gly residues" evidence="14">
    <location>
        <begin position="389"/>
        <end position="402"/>
    </location>
</feature>
<feature type="compositionally biased region" description="Basic and acidic residues" evidence="14">
    <location>
        <begin position="425"/>
        <end position="437"/>
    </location>
</feature>
<dbReference type="PROSITE" id="PS01186">
    <property type="entry name" value="EGF_2"/>
    <property type="match status" value="1"/>
</dbReference>
<dbReference type="PRINTS" id="PR01265">
    <property type="entry name" value="LINKMODULE"/>
</dbReference>
<feature type="domain" description="C-type lectin" evidence="16">
    <location>
        <begin position="993"/>
        <end position="1107"/>
    </location>
</feature>
<evidence type="ECO:0000259" key="16">
    <source>
        <dbReference type="PROSITE" id="PS50041"/>
    </source>
</evidence>
<evidence type="ECO:0000256" key="12">
    <source>
        <dbReference type="PROSITE-ProRule" id="PRU00302"/>
    </source>
</evidence>
<evidence type="ECO:0000313" key="20">
    <source>
        <dbReference type="Ensembl" id="ENSCMIP00000009639.1"/>
    </source>
</evidence>
<evidence type="ECO:0000256" key="11">
    <source>
        <dbReference type="PROSITE-ProRule" id="PRU00076"/>
    </source>
</evidence>
<evidence type="ECO:0008006" key="22">
    <source>
        <dbReference type="Google" id="ProtNLM"/>
    </source>
</evidence>
<keyword evidence="21" id="KW-1185">Reference proteome</keyword>
<feature type="domain" description="EGF-like" evidence="15">
    <location>
        <begin position="906"/>
        <end position="942"/>
    </location>
</feature>
<keyword evidence="5" id="KW-0732">Signal</keyword>
<dbReference type="GO" id="GO:0007417">
    <property type="term" value="P:central nervous system development"/>
    <property type="evidence" value="ECO:0007669"/>
    <property type="project" value="TreeGrafter"/>
</dbReference>
<evidence type="ECO:0000256" key="3">
    <source>
        <dbReference type="ARBA" id="ARBA00022525"/>
    </source>
</evidence>
<evidence type="ECO:0000256" key="2">
    <source>
        <dbReference type="ARBA" id="ARBA00022473"/>
    </source>
</evidence>
<feature type="compositionally biased region" description="Polar residues" evidence="14">
    <location>
        <begin position="671"/>
        <end position="705"/>
    </location>
</feature>
<dbReference type="STRING" id="7868.ENSCMIP00000009639"/>
<dbReference type="SUPFAM" id="SSF48726">
    <property type="entry name" value="Immunoglobulin"/>
    <property type="match status" value="1"/>
</dbReference>
<protein>
    <recommendedName>
        <fullName evidence="22">Neurocan</fullName>
    </recommendedName>
</protein>
<evidence type="ECO:0000259" key="15">
    <source>
        <dbReference type="PROSITE" id="PS50026"/>
    </source>
</evidence>
<dbReference type="SMART" id="SM00032">
    <property type="entry name" value="CCP"/>
    <property type="match status" value="1"/>
</dbReference>
<dbReference type="CDD" id="cd00033">
    <property type="entry name" value="CCP"/>
    <property type="match status" value="1"/>
</dbReference>
<dbReference type="PROSITE" id="PS00615">
    <property type="entry name" value="C_TYPE_LECTIN_1"/>
    <property type="match status" value="1"/>
</dbReference>
<evidence type="ECO:0000256" key="10">
    <source>
        <dbReference type="ARBA" id="ARBA00023319"/>
    </source>
</evidence>
<keyword evidence="7" id="KW-0654">Proteoglycan</keyword>
<feature type="domain" description="Link" evidence="19">
    <location>
        <begin position="274"/>
        <end position="370"/>
    </location>
</feature>
<dbReference type="GO" id="GO:0005540">
    <property type="term" value="F:hyaluronic acid binding"/>
    <property type="evidence" value="ECO:0007669"/>
    <property type="project" value="InterPro"/>
</dbReference>
<feature type="compositionally biased region" description="Polar residues" evidence="14">
    <location>
        <begin position="538"/>
        <end position="547"/>
    </location>
</feature>
<feature type="compositionally biased region" description="Polar residues" evidence="14">
    <location>
        <begin position="518"/>
        <end position="530"/>
    </location>
</feature>
<dbReference type="InterPro" id="IPR016187">
    <property type="entry name" value="CTDL_fold"/>
</dbReference>
<organism evidence="20 21">
    <name type="scientific">Callorhinchus milii</name>
    <name type="common">Ghost shark</name>
    <dbReference type="NCBI Taxonomy" id="7868"/>
    <lineage>
        <taxon>Eukaryota</taxon>
        <taxon>Metazoa</taxon>
        <taxon>Chordata</taxon>
        <taxon>Craniata</taxon>
        <taxon>Vertebrata</taxon>
        <taxon>Chondrichthyes</taxon>
        <taxon>Holocephali</taxon>
        <taxon>Chimaeriformes</taxon>
        <taxon>Callorhinchidae</taxon>
        <taxon>Callorhinchus</taxon>
    </lineage>
</organism>
<dbReference type="FunFam" id="2.10.70.10:FF:000003">
    <property type="entry name" value="Versican core protein"/>
    <property type="match status" value="1"/>
</dbReference>
<evidence type="ECO:0000256" key="1">
    <source>
        <dbReference type="ARBA" id="ARBA00004613"/>
    </source>
</evidence>
<dbReference type="Gene3D" id="2.60.40.10">
    <property type="entry name" value="Immunoglobulins"/>
    <property type="match status" value="1"/>
</dbReference>
<dbReference type="PROSITE" id="PS01187">
    <property type="entry name" value="EGF_CA"/>
    <property type="match status" value="1"/>
</dbReference>
<dbReference type="GO" id="GO:0005615">
    <property type="term" value="C:extracellular space"/>
    <property type="evidence" value="ECO:0007669"/>
    <property type="project" value="TreeGrafter"/>
</dbReference>
<dbReference type="PROSITE" id="PS50026">
    <property type="entry name" value="EGF_3"/>
    <property type="match status" value="2"/>
</dbReference>
<dbReference type="Pfam" id="PF00084">
    <property type="entry name" value="Sushi"/>
    <property type="match status" value="1"/>
</dbReference>
<evidence type="ECO:0000256" key="13">
    <source>
        <dbReference type="PROSITE-ProRule" id="PRU00323"/>
    </source>
</evidence>
<comment type="caution">
    <text evidence="11">Lacks conserved residue(s) required for the propagation of feature annotation.</text>
</comment>
<dbReference type="SMART" id="SM00034">
    <property type="entry name" value="CLECT"/>
    <property type="match status" value="1"/>
</dbReference>
<feature type="compositionally biased region" description="Polar residues" evidence="14">
    <location>
        <begin position="406"/>
        <end position="420"/>
    </location>
</feature>
<dbReference type="PROSITE" id="PS00010">
    <property type="entry name" value="ASX_HYDROXYL"/>
    <property type="match status" value="1"/>
</dbReference>
<reference evidence="20" key="4">
    <citation type="submission" date="2025-08" db="UniProtKB">
        <authorList>
            <consortium name="Ensembl"/>
        </authorList>
    </citation>
    <scope>IDENTIFICATION</scope>
</reference>
<keyword evidence="3" id="KW-0964">Secreted</keyword>
<keyword evidence="9" id="KW-0325">Glycoprotein</keyword>
<dbReference type="PROSITE" id="PS50923">
    <property type="entry name" value="SUSHI"/>
    <property type="match status" value="1"/>
</dbReference>
<evidence type="ECO:0000256" key="14">
    <source>
        <dbReference type="SAM" id="MobiDB-lite"/>
    </source>
</evidence>
<feature type="domain" description="Sushi" evidence="18">
    <location>
        <begin position="1111"/>
        <end position="1171"/>
    </location>
</feature>
<evidence type="ECO:0000313" key="21">
    <source>
        <dbReference type="Proteomes" id="UP000314986"/>
    </source>
</evidence>
<dbReference type="PROSITE" id="PS50041">
    <property type="entry name" value="C_TYPE_LECTIN_2"/>
    <property type="match status" value="1"/>
</dbReference>
<sequence length="1209" mass="130923">MLISAGESLITCLSLALKYLSPGGYLVTQSMLFERGERGRQLSDRLNIKKVQHQKVLGGLAETTLLPCVFSVLPTSAIDPSGLPDPPRIKWTKVMLEGGKRKEIPVLVAKNNTVKLNPVYQGRAILPGYAANHYNASLQLAALQTSDSGIYRCEVVVGINDERDTVPLEVTGAIFHYRNGSSRYSLSFQAAQRACALNSARMASPAQLLAAFHDGFDNCDAGWLSDGTVRYPIRLPRPGCYGDKSQLPGIRSYGERDPGELYDVYCYIKDHKGKVFHVTAPGKLNLTEAEGRCQAQNAELATTGQLYLAWRKGFDQCDAGWLADGSARYPINVPRRNCGGDIPGVRTIYQMPNRTGFPDPASKYDAYCYEGKSSTWSTCQETGASLGSGREGPGVEGMGLGGKVAVSTTSPRTEPSTQVKPSLKASRDMTVKEKAEEVSTSTKPTGVYRRLGIKIPVLRRFGQKDNSQPASGIVSGEQRGASPPSPVKGTDIPLVGKSEESNQEQSRAETATRAREQVGSQTEMKVQSSGIPELLSHPQYSSNSHTSPGVEAASSFSDATNAVGSGEEEATFQDLFASGNSGLATLSAPTTGDHEWSQAATTSVPIQQLSGGLQGTAGTVDGYLEGYTAPSTHPDHVLATESVTEQPQRLTTAGVEMDRLEEGKGNPPASIGTNSAGWLQSSTGNPMETQEAGTFSHTQEPTTSIDGGVSTARATKTELVNMEQEQNSSVTEMFSSIDQDNLEDQKETTAMAHGDYSAPETLSSGSTVSAGTYIELGASSPQVTDPNDIKIAVTGEGGGNKSGSDLHTVGVDSPREESTVEEPQLETGETRGPQASATPLAVTGEPEAAITGKEVGAGLATPGATVAADVLREEVIGGTSEDSSPREALQSFTSVPFFTPWDKGGDTDPCQTNPCLHQGSCMSNSTMYTCVCVSGFTGENCEIDIDECQANPCQNGATCVDGINSFTCLCLPSYTGSLCEEDTEGCDHNWDKFQGHCYRYFSHRRLWENAEKDCRGHGAHLVSIHSSQEMEFLNSMGREYTWIGLNDRTIEEDFQWTDSTPLQYENWRENQPDSFFAGGEDCVVTIKHENGKWNDVPCNYNLPYICKKGTVLCGLPPNVEHAVIIGRKKARYEIHSLVRYQCEDSFIQRHIPTIKCRSNGKWDKPKILCLNPSSGGRRSRRHPHKSSRKEKRKHRKNQAQHLMDVRHYY</sequence>
<dbReference type="SUPFAM" id="SSF57196">
    <property type="entry name" value="EGF/Laminin"/>
    <property type="match status" value="1"/>
</dbReference>
<dbReference type="FunFam" id="3.10.100.10:FF:000003">
    <property type="entry name" value="Versican core protein"/>
    <property type="match status" value="1"/>
</dbReference>
<dbReference type="PROSITE" id="PS50963">
    <property type="entry name" value="LINK_2"/>
    <property type="match status" value="2"/>
</dbReference>
<dbReference type="SMART" id="SM00181">
    <property type="entry name" value="EGF"/>
    <property type="match status" value="2"/>
</dbReference>
<evidence type="ECO:0000259" key="19">
    <source>
        <dbReference type="PROSITE" id="PS50963"/>
    </source>
</evidence>
<dbReference type="GO" id="GO:0043005">
    <property type="term" value="C:neuron projection"/>
    <property type="evidence" value="ECO:0007669"/>
    <property type="project" value="UniProtKB-ARBA"/>
</dbReference>
<dbReference type="Pfam" id="PF00193">
    <property type="entry name" value="Xlink"/>
    <property type="match status" value="2"/>
</dbReference>
<keyword evidence="2" id="KW-0217">Developmental protein</keyword>
<dbReference type="GO" id="GO:0002052">
    <property type="term" value="P:positive regulation of neuroblast proliferation"/>
    <property type="evidence" value="ECO:0007669"/>
    <property type="project" value="TreeGrafter"/>
</dbReference>
<reference evidence="21" key="3">
    <citation type="journal article" date="2014" name="Nature">
        <title>Elephant shark genome provides unique insights into gnathostome evolution.</title>
        <authorList>
            <consortium name="International Elephant Shark Genome Sequencing Consortium"/>
            <person name="Venkatesh B."/>
            <person name="Lee A.P."/>
            <person name="Ravi V."/>
            <person name="Maurya A.K."/>
            <person name="Lian M.M."/>
            <person name="Swann J.B."/>
            <person name="Ohta Y."/>
            <person name="Flajnik M.F."/>
            <person name="Sutoh Y."/>
            <person name="Kasahara M."/>
            <person name="Hoon S."/>
            <person name="Gangu V."/>
            <person name="Roy S.W."/>
            <person name="Irimia M."/>
            <person name="Korzh V."/>
            <person name="Kondrychyn I."/>
            <person name="Lim Z.W."/>
            <person name="Tay B.H."/>
            <person name="Tohari S."/>
            <person name="Kong K.W."/>
            <person name="Ho S."/>
            <person name="Lorente-Galdos B."/>
            <person name="Quilez J."/>
            <person name="Marques-Bonet T."/>
            <person name="Raney B.J."/>
            <person name="Ingham P.W."/>
            <person name="Tay A."/>
            <person name="Hillier L.W."/>
            <person name="Minx P."/>
            <person name="Boehm T."/>
            <person name="Wilson R.K."/>
            <person name="Brenner S."/>
            <person name="Warren W.C."/>
        </authorList>
    </citation>
    <scope>NUCLEOTIDE SEQUENCE [LARGE SCALE GENOMIC DNA]</scope>
</reference>
<dbReference type="GO" id="GO:0005509">
    <property type="term" value="F:calcium ion binding"/>
    <property type="evidence" value="ECO:0007669"/>
    <property type="project" value="InterPro"/>
</dbReference>
<dbReference type="InterPro" id="IPR013783">
    <property type="entry name" value="Ig-like_fold"/>
</dbReference>
<dbReference type="GO" id="GO:0010001">
    <property type="term" value="P:glial cell differentiation"/>
    <property type="evidence" value="ECO:0007669"/>
    <property type="project" value="TreeGrafter"/>
</dbReference>
<feature type="compositionally biased region" description="Basic and acidic residues" evidence="14">
    <location>
        <begin position="506"/>
        <end position="516"/>
    </location>
</feature>
<keyword evidence="6" id="KW-0677">Repeat</keyword>
<dbReference type="PROSITE" id="PS50835">
    <property type="entry name" value="IG_LIKE"/>
    <property type="match status" value="1"/>
</dbReference>
<feature type="domain" description="EGF-like" evidence="15">
    <location>
        <begin position="944"/>
        <end position="980"/>
    </location>
</feature>
<dbReference type="PANTHER" id="PTHR22804:SF24">
    <property type="entry name" value="NEUROCAN CORE PROTEIN"/>
    <property type="match status" value="1"/>
</dbReference>
<feature type="disulfide bond" evidence="11">
    <location>
        <begin position="932"/>
        <end position="941"/>
    </location>
</feature>
<evidence type="ECO:0000256" key="7">
    <source>
        <dbReference type="ARBA" id="ARBA00022974"/>
    </source>
</evidence>
<dbReference type="GO" id="GO:0007155">
    <property type="term" value="P:cell adhesion"/>
    <property type="evidence" value="ECO:0007669"/>
    <property type="project" value="InterPro"/>
</dbReference>
<evidence type="ECO:0000256" key="4">
    <source>
        <dbReference type="ARBA" id="ARBA00022536"/>
    </source>
</evidence>
<dbReference type="FunFam" id="3.10.100.10:FF:000002">
    <property type="entry name" value="Hyaluronan proteoglycan link protein 1"/>
    <property type="match status" value="1"/>
</dbReference>
<dbReference type="FunFam" id="3.10.100.10:FF:000011">
    <property type="entry name" value="Aggrecan core protein"/>
    <property type="match status" value="1"/>
</dbReference>
<dbReference type="InterPro" id="IPR000436">
    <property type="entry name" value="Sushi_SCR_CCP_dom"/>
</dbReference>
<feature type="disulfide bond" evidence="12">
    <location>
        <begin position="1142"/>
        <end position="1169"/>
    </location>
</feature>
<dbReference type="InterPro" id="IPR016186">
    <property type="entry name" value="C-type_lectin-like/link_sf"/>
</dbReference>
<dbReference type="InterPro" id="IPR000742">
    <property type="entry name" value="EGF"/>
</dbReference>
<evidence type="ECO:0000259" key="17">
    <source>
        <dbReference type="PROSITE" id="PS50835"/>
    </source>
</evidence>
<dbReference type="InterPro" id="IPR000538">
    <property type="entry name" value="Link_dom"/>
</dbReference>
<evidence type="ECO:0000256" key="5">
    <source>
        <dbReference type="ARBA" id="ARBA00022729"/>
    </source>
</evidence>
<dbReference type="InterPro" id="IPR003599">
    <property type="entry name" value="Ig_sub"/>
</dbReference>
<dbReference type="GO" id="GO:0001501">
    <property type="term" value="P:skeletal system development"/>
    <property type="evidence" value="ECO:0007669"/>
    <property type="project" value="TreeGrafter"/>
</dbReference>
<dbReference type="Gene3D" id="2.10.25.10">
    <property type="entry name" value="Laminin"/>
    <property type="match status" value="2"/>
</dbReference>
<feature type="disulfide bond" evidence="13">
    <location>
        <begin position="317"/>
        <end position="338"/>
    </location>
</feature>
<reference evidence="21" key="1">
    <citation type="journal article" date="2006" name="Science">
        <title>Ancient noncoding elements conserved in the human genome.</title>
        <authorList>
            <person name="Venkatesh B."/>
            <person name="Kirkness E.F."/>
            <person name="Loh Y.H."/>
            <person name="Halpern A.L."/>
            <person name="Lee A.P."/>
            <person name="Johnson J."/>
            <person name="Dandona N."/>
            <person name="Viswanathan L.D."/>
            <person name="Tay A."/>
            <person name="Venter J.C."/>
            <person name="Strausberg R.L."/>
            <person name="Brenner S."/>
        </authorList>
    </citation>
    <scope>NUCLEOTIDE SEQUENCE [LARGE SCALE GENOMIC DNA]</scope>
</reference>
<keyword evidence="4 11" id="KW-0245">EGF-like domain</keyword>